<evidence type="ECO:0000313" key="2">
    <source>
        <dbReference type="EMBL" id="KAK4493662.1"/>
    </source>
</evidence>
<feature type="region of interest" description="Disordered" evidence="1">
    <location>
        <begin position="1"/>
        <end position="56"/>
    </location>
</feature>
<proteinExistence type="predicted"/>
<dbReference type="Proteomes" id="UP001305779">
    <property type="component" value="Unassembled WGS sequence"/>
</dbReference>
<keyword evidence="3" id="KW-1185">Reference proteome</keyword>
<sequence>MRRPDEISGWESPNCQCLKDQKPAFSKDASEPLDTTDDDQTPSSDNSAQTPQSIPLGNYDVDEVAARLITVCDAFYDAMKQQDWERYHQLGTKFWHDKVNCSFNDQDFDSGVDTSYTQQLQTHSELSDSEIIETKADVKETSGYATVFQWVKVGLGPHKMQTTLLNVIRWRKLRGDWKVYKVDSIKAENMF</sequence>
<comment type="caution">
    <text evidence="2">The sequence shown here is derived from an EMBL/GenBank/DDBJ whole genome shotgun (WGS) entry which is preliminary data.</text>
</comment>
<name>A0ABR0DWW1_ZASCE</name>
<accession>A0ABR0DWW1</accession>
<dbReference type="EMBL" id="JAXOVC010000015">
    <property type="protein sequence ID" value="KAK4493662.1"/>
    <property type="molecule type" value="Genomic_DNA"/>
</dbReference>
<evidence type="ECO:0000313" key="3">
    <source>
        <dbReference type="Proteomes" id="UP001305779"/>
    </source>
</evidence>
<evidence type="ECO:0008006" key="4">
    <source>
        <dbReference type="Google" id="ProtNLM"/>
    </source>
</evidence>
<protein>
    <recommendedName>
        <fullName evidence="4">SnoaL-like domain-containing protein</fullName>
    </recommendedName>
</protein>
<gene>
    <name evidence="2" type="ORF">PRZ48_014847</name>
</gene>
<evidence type="ECO:0000256" key="1">
    <source>
        <dbReference type="SAM" id="MobiDB-lite"/>
    </source>
</evidence>
<reference evidence="2 3" key="1">
    <citation type="journal article" date="2023" name="G3 (Bethesda)">
        <title>A chromosome-level genome assembly of Zasmidium syzygii isolated from banana leaves.</title>
        <authorList>
            <person name="van Westerhoven A.C."/>
            <person name="Mehrabi R."/>
            <person name="Talebi R."/>
            <person name="Steentjes M.B.F."/>
            <person name="Corcolon B."/>
            <person name="Chong P.A."/>
            <person name="Kema G.H.J."/>
            <person name="Seidl M.F."/>
        </authorList>
    </citation>
    <scope>NUCLEOTIDE SEQUENCE [LARGE SCALE GENOMIC DNA]</scope>
    <source>
        <strain evidence="2 3">P124</strain>
    </source>
</reference>
<organism evidence="2 3">
    <name type="scientific">Zasmidium cellare</name>
    <name type="common">Wine cellar mold</name>
    <name type="synonym">Racodium cellare</name>
    <dbReference type="NCBI Taxonomy" id="395010"/>
    <lineage>
        <taxon>Eukaryota</taxon>
        <taxon>Fungi</taxon>
        <taxon>Dikarya</taxon>
        <taxon>Ascomycota</taxon>
        <taxon>Pezizomycotina</taxon>
        <taxon>Dothideomycetes</taxon>
        <taxon>Dothideomycetidae</taxon>
        <taxon>Mycosphaerellales</taxon>
        <taxon>Mycosphaerellaceae</taxon>
        <taxon>Zasmidium</taxon>
    </lineage>
</organism>